<comment type="caution">
    <text evidence="1">The sequence shown here is derived from an EMBL/GenBank/DDBJ whole genome shotgun (WGS) entry which is preliminary data.</text>
</comment>
<gene>
    <name evidence="1" type="ORF">KH327_07465</name>
</gene>
<dbReference type="Proteomes" id="UP000748991">
    <property type="component" value="Unassembled WGS sequence"/>
</dbReference>
<dbReference type="AlphaFoldDB" id="A0A943SSG0"/>
<proteinExistence type="predicted"/>
<dbReference type="RefSeq" id="WP_278638331.1">
    <property type="nucleotide sequence ID" value="NZ_JAGZZP010000016.1"/>
</dbReference>
<accession>A0A943SSG0</accession>
<evidence type="ECO:0000313" key="1">
    <source>
        <dbReference type="EMBL" id="MBS6535654.1"/>
    </source>
</evidence>
<dbReference type="EMBL" id="JAGZZP010000016">
    <property type="protein sequence ID" value="MBS6535654.1"/>
    <property type="molecule type" value="Genomic_DNA"/>
</dbReference>
<organism evidence="1 2">
    <name type="scientific">Peptoniphilus harei</name>
    <dbReference type="NCBI Taxonomy" id="54005"/>
    <lineage>
        <taxon>Bacteria</taxon>
        <taxon>Bacillati</taxon>
        <taxon>Bacillota</taxon>
        <taxon>Tissierellia</taxon>
        <taxon>Tissierellales</taxon>
        <taxon>Peptoniphilaceae</taxon>
        <taxon>Peptoniphilus</taxon>
    </lineage>
</organism>
<reference evidence="1" key="1">
    <citation type="submission" date="2021-02" db="EMBL/GenBank/DDBJ databases">
        <title>Infant gut strain persistence is associated with maternal origin, phylogeny, and functional potential including surface adhesion and iron acquisition.</title>
        <authorList>
            <person name="Lou Y.C."/>
        </authorList>
    </citation>
    <scope>NUCLEOTIDE SEQUENCE</scope>
    <source>
        <strain evidence="1">L3_060_052G1_dasL3_060_052G1_concoct_1</strain>
    </source>
</reference>
<name>A0A943SSG0_9FIRM</name>
<protein>
    <submittedName>
        <fullName evidence="1">Uncharacterized protein</fullName>
    </submittedName>
</protein>
<sequence length="220" mass="25165">MGQYYKVVNFDKKEFLYSWDYDCGSKLMEFSYIGDDLGSNGFVSALINLLQTDWKGDRVLVVGDYSNVDYANENLPEKADFISSLYGEFGLDENKSFYFCDEELGFKKVSGVEPKKARRYLVNKKTKEYVDLTDIPIEWSYEDDEGTYYTSIFPLMLLIAFGNGLGMGDYTGEECSDIGSWCDSSDGIEFVDTIPKGFEELRSYFTENDKCVFLEDLKAS</sequence>
<evidence type="ECO:0000313" key="2">
    <source>
        <dbReference type="Proteomes" id="UP000748991"/>
    </source>
</evidence>